<dbReference type="InterPro" id="IPR000504">
    <property type="entry name" value="RRM_dom"/>
</dbReference>
<dbReference type="Proteomes" id="UP000836841">
    <property type="component" value="Chromosome 6"/>
</dbReference>
<sequence length="151" mass="17624">KTLHERGAVRPLTGKEDSLNPLHLILSRHHFNGGIRKDRRPASEIHRPDKLTRLIFLRSTPWRCLQTLCWRIIVLHYRARIVRGIFTMWPTQIVMDRVSDRSKGFGFVTFASDDEARKALMEFNGQQLNGRVIFVNYAKRSQILVVVVAYQ</sequence>
<dbReference type="InterPro" id="IPR052462">
    <property type="entry name" value="SLIRP/GR-RBP-like"/>
</dbReference>
<accession>A0AAU9SW52</accession>
<dbReference type="Pfam" id="PF00076">
    <property type="entry name" value="RRM_1"/>
    <property type="match status" value="1"/>
</dbReference>
<gene>
    <name evidence="4" type="ORF">TAV2_LOCUS20211</name>
</gene>
<evidence type="ECO:0000256" key="2">
    <source>
        <dbReference type="PROSITE-ProRule" id="PRU00176"/>
    </source>
</evidence>
<dbReference type="SUPFAM" id="SSF54928">
    <property type="entry name" value="RNA-binding domain, RBD"/>
    <property type="match status" value="1"/>
</dbReference>
<dbReference type="PROSITE" id="PS50102">
    <property type="entry name" value="RRM"/>
    <property type="match status" value="1"/>
</dbReference>
<dbReference type="InterPro" id="IPR012677">
    <property type="entry name" value="Nucleotide-bd_a/b_plait_sf"/>
</dbReference>
<dbReference type="GO" id="GO:0003723">
    <property type="term" value="F:RNA binding"/>
    <property type="evidence" value="ECO:0007669"/>
    <property type="project" value="UniProtKB-UniRule"/>
</dbReference>
<protein>
    <recommendedName>
        <fullName evidence="3">RRM domain-containing protein</fullName>
    </recommendedName>
</protein>
<organism evidence="4 5">
    <name type="scientific">Thlaspi arvense</name>
    <name type="common">Field penny-cress</name>
    <dbReference type="NCBI Taxonomy" id="13288"/>
    <lineage>
        <taxon>Eukaryota</taxon>
        <taxon>Viridiplantae</taxon>
        <taxon>Streptophyta</taxon>
        <taxon>Embryophyta</taxon>
        <taxon>Tracheophyta</taxon>
        <taxon>Spermatophyta</taxon>
        <taxon>Magnoliopsida</taxon>
        <taxon>eudicotyledons</taxon>
        <taxon>Gunneridae</taxon>
        <taxon>Pentapetalae</taxon>
        <taxon>rosids</taxon>
        <taxon>malvids</taxon>
        <taxon>Brassicales</taxon>
        <taxon>Brassicaceae</taxon>
        <taxon>Thlaspideae</taxon>
        <taxon>Thlaspi</taxon>
    </lineage>
</organism>
<feature type="non-terminal residue" evidence="4">
    <location>
        <position position="151"/>
    </location>
</feature>
<proteinExistence type="predicted"/>
<dbReference type="Gene3D" id="3.30.70.330">
    <property type="match status" value="1"/>
</dbReference>
<name>A0AAU9SW52_THLAR</name>
<evidence type="ECO:0000259" key="3">
    <source>
        <dbReference type="PROSITE" id="PS50102"/>
    </source>
</evidence>
<dbReference type="AlphaFoldDB" id="A0AAU9SW52"/>
<reference evidence="4 5" key="1">
    <citation type="submission" date="2022-03" db="EMBL/GenBank/DDBJ databases">
        <authorList>
            <person name="Nunn A."/>
            <person name="Chopra R."/>
            <person name="Nunn A."/>
            <person name="Contreras Garrido A."/>
        </authorList>
    </citation>
    <scope>NUCLEOTIDE SEQUENCE [LARGE SCALE GENOMIC DNA]</scope>
</reference>
<feature type="domain" description="RRM" evidence="3">
    <location>
        <begin position="53"/>
        <end position="140"/>
    </location>
</feature>
<evidence type="ECO:0000256" key="1">
    <source>
        <dbReference type="ARBA" id="ARBA00022884"/>
    </source>
</evidence>
<evidence type="ECO:0000313" key="5">
    <source>
        <dbReference type="Proteomes" id="UP000836841"/>
    </source>
</evidence>
<evidence type="ECO:0000313" key="4">
    <source>
        <dbReference type="EMBL" id="CAH2073104.1"/>
    </source>
</evidence>
<dbReference type="EMBL" id="OU466862">
    <property type="protein sequence ID" value="CAH2073104.1"/>
    <property type="molecule type" value="Genomic_DNA"/>
</dbReference>
<dbReference type="InterPro" id="IPR035979">
    <property type="entry name" value="RBD_domain_sf"/>
</dbReference>
<keyword evidence="5" id="KW-1185">Reference proteome</keyword>
<dbReference type="SMART" id="SM00360">
    <property type="entry name" value="RRM"/>
    <property type="match status" value="1"/>
</dbReference>
<keyword evidence="1 2" id="KW-0694">RNA-binding</keyword>
<dbReference type="PANTHER" id="PTHR48027">
    <property type="entry name" value="HETEROGENEOUS NUCLEAR RIBONUCLEOPROTEIN 87F-RELATED"/>
    <property type="match status" value="1"/>
</dbReference>